<feature type="compositionally biased region" description="Basic residues" evidence="3">
    <location>
        <begin position="957"/>
        <end position="971"/>
    </location>
</feature>
<evidence type="ECO:0000259" key="6">
    <source>
        <dbReference type="Pfam" id="PF21530"/>
    </source>
</evidence>
<feature type="region of interest" description="Disordered" evidence="3">
    <location>
        <begin position="440"/>
        <end position="460"/>
    </location>
</feature>
<dbReference type="Pfam" id="PF05970">
    <property type="entry name" value="PIF1"/>
    <property type="match status" value="1"/>
</dbReference>
<feature type="region of interest" description="Disordered" evidence="3">
    <location>
        <begin position="850"/>
        <end position="877"/>
    </location>
</feature>
<feature type="compositionally biased region" description="Polar residues" evidence="3">
    <location>
        <begin position="737"/>
        <end position="759"/>
    </location>
</feature>
<accession>A0A8T1ZTZ2</accession>
<dbReference type="EC" id="5.6.2.3" evidence="1"/>
<dbReference type="EMBL" id="JAEFBJ010000010">
    <property type="protein sequence ID" value="KAG7564302.1"/>
    <property type="molecule type" value="Genomic_DNA"/>
</dbReference>
<feature type="region of interest" description="Disordered" evidence="3">
    <location>
        <begin position="1"/>
        <end position="55"/>
    </location>
</feature>
<dbReference type="GO" id="GO:0043139">
    <property type="term" value="F:5'-3' DNA helicase activity"/>
    <property type="evidence" value="ECO:0007669"/>
    <property type="project" value="UniProtKB-EC"/>
</dbReference>
<name>A0A8T1ZTZ2_ARASU</name>
<dbReference type="GO" id="GO:0006310">
    <property type="term" value="P:DNA recombination"/>
    <property type="evidence" value="ECO:0007669"/>
    <property type="project" value="UniProtKB-KW"/>
</dbReference>
<evidence type="ECO:0000259" key="4">
    <source>
        <dbReference type="Pfam" id="PF05970"/>
    </source>
</evidence>
<dbReference type="Pfam" id="PF03004">
    <property type="entry name" value="Transposase_24"/>
    <property type="match status" value="1"/>
</dbReference>
<comment type="similarity">
    <text evidence="1">Belongs to the helicase family.</text>
</comment>
<gene>
    <name evidence="7" type="ORF">ISN44_As10g010720</name>
</gene>
<organism evidence="7 8">
    <name type="scientific">Arabidopsis suecica</name>
    <name type="common">Swedish thale-cress</name>
    <name type="synonym">Cardaminopsis suecica</name>
    <dbReference type="NCBI Taxonomy" id="45249"/>
    <lineage>
        <taxon>Eukaryota</taxon>
        <taxon>Viridiplantae</taxon>
        <taxon>Streptophyta</taxon>
        <taxon>Embryophyta</taxon>
        <taxon>Tracheophyta</taxon>
        <taxon>Spermatophyta</taxon>
        <taxon>Magnoliopsida</taxon>
        <taxon>eudicotyledons</taxon>
        <taxon>Gunneridae</taxon>
        <taxon>Pentapetalae</taxon>
        <taxon>rosids</taxon>
        <taxon>malvids</taxon>
        <taxon>Brassicales</taxon>
        <taxon>Brassicaceae</taxon>
        <taxon>Camelineae</taxon>
        <taxon>Arabidopsis</taxon>
    </lineage>
</organism>
<keyword evidence="1" id="KW-0227">DNA damage</keyword>
<feature type="domain" description="DNA helicase Pif1-like DEAD-box helicase" evidence="4">
    <location>
        <begin position="1934"/>
        <end position="2155"/>
    </location>
</feature>
<keyword evidence="1 7" id="KW-0347">Helicase</keyword>
<dbReference type="InterPro" id="IPR025476">
    <property type="entry name" value="Helitron_helicase-like"/>
</dbReference>
<feature type="coiled-coil region" evidence="2">
    <location>
        <begin position="341"/>
        <end position="368"/>
    </location>
</feature>
<dbReference type="Pfam" id="PF21530">
    <property type="entry name" value="Pif1_2B_dom"/>
    <property type="match status" value="1"/>
</dbReference>
<dbReference type="Pfam" id="PF14214">
    <property type="entry name" value="Helitron_like_N"/>
    <property type="match status" value="1"/>
</dbReference>
<dbReference type="InterPro" id="IPR004252">
    <property type="entry name" value="Probable_transposase_24"/>
</dbReference>
<feature type="compositionally biased region" description="Polar residues" evidence="3">
    <location>
        <begin position="781"/>
        <end position="800"/>
    </location>
</feature>
<feature type="region of interest" description="Disordered" evidence="3">
    <location>
        <begin position="731"/>
        <end position="815"/>
    </location>
</feature>
<keyword evidence="1" id="KW-0233">DNA recombination</keyword>
<comment type="cofactor">
    <cofactor evidence="1">
        <name>Mg(2+)</name>
        <dbReference type="ChEBI" id="CHEBI:18420"/>
    </cofactor>
</comment>
<dbReference type="Proteomes" id="UP000694251">
    <property type="component" value="Chromosome 10"/>
</dbReference>
<keyword evidence="2" id="KW-0175">Coiled coil</keyword>
<dbReference type="InterPro" id="IPR010285">
    <property type="entry name" value="DNA_helicase_pif1-like_DEAD"/>
</dbReference>
<dbReference type="PANTHER" id="PTHR10492">
    <property type="match status" value="1"/>
</dbReference>
<feature type="compositionally biased region" description="Polar residues" evidence="3">
    <location>
        <begin position="1609"/>
        <end position="1620"/>
    </location>
</feature>
<sequence>MASSGQQQDRRRPRNSSSGPPELNHRRVPPGAVPNGTVPPRATRSPSAASSHANNYSQRTLDALLSAPERESQPHLHPRKLNGALWFGIDPSVYKFVRTTWQSNFMGPWKNWSDVPEDRQEIWWHTFVQHYYWEARFHDIVYFLWKKETMTSIGDRISKKKGKNKKPKYIGETDWDFLMEYWDTEPAQKKSKSAAGCRMSDPLNKGIHKHCAGPRAFARIEYQMASMVESGLDEPPPFTDLVRRTHTRKDGTFMDARSESLVLEVEEAAKQVMEEDDSLNDQTASSGGLPSRLVLNKEYLKRGKSKRGYIYGLGSVQYREINPSEKVAVAMSRNLDNEMRIYGLEKNNEALKETNEALKEDMVELKSGMGTVMDELAVTRLALNAIMQSLGVRLAPSDVVARAAAAAGLGFAGSTAGRDGPPVAASAAATSAGATSAAASPAAASPAVSPTDPPTRTQQGNLDAWCASAGIDAIDEPTMMILTDEKANQIDAFIPPGNYLYNFRAGLKEGHWYYMADFHVVPSTQPVKYSWNRFAVECIWPTTMWPVSPRCNGNFFNFIHSDEVEYAGLEDKEHVSDAIGVVSSVSAIQRFPFVCRQGETDYEARYVVFEIKDDMGRKTICVAKGRSCQAFVTKWFRKITSVTYNYDPVVIVLRFWRVAEFEGQNCLMSEFGCSRLFLDPTFPDFDIPRYIRGFAEQQEDVQDVGMELELNGSVPLSTAFGSAFRDITNLPDPQVSPIENSADANTSSSAKQNSKNQGSLRGKMSKPCSPYTRPNPLLTPSGLSAMTNTSQSLFSRTPTTPIMPPPSVTPKRIGVQYTGNPSCITNHQTSSFVSQRINLPRKNLDIDFTNAETSSSSKGQYTTEVIDNEDSDYSQDDEMYDDPEFGNVSEDETLAQSYDLSCSEGEESLVDNNDMSVSDEEQIEMMSHITEVSSHTNDLARSSIESVQQETHEGKAPPKRKKIRKSKKKNKPITYLDHGDPTYSCKYCGALMWHAERINKRLKTTDPTFTLCCGQGSVKLPLLKESPELIKKLLTGKDPQSRNYRKHMRIWNMVFAMTSLGGKVDKSIPKGKGPSMFRLQGGNYHLIGSLKPAEGDYAKYSQLYIVDTENEVDNRATVIGKGKESSRRGNKDILNKDTIEAIMKMLNEVNPYVKNFRIAKERFESVNPQPFHMRICSGRKGADGRTYSMPTTSEVAALIPGDFTEGMPNRDIVLQERTTGHLTRISQIHISYLALQYPLIFCYGEDGYTPGIEKCYKGNNQKKKKCISMRQWFAFRIQERPGECHTLLLSKRLFQQFLCDAYTTIESNRLSYIRFNQSKLRCENANSLKEAADSGVTNMEEEGNQILIPASFTGGPRYMVQSYYDAMAICKHYGFPDLFITFTCNPKWPEITRYVTARGLTAEDRPDIVARIFKIKLDSLMNDLTEKKMLGKTVASMYTVEFQKRGLPHAHILLFMDAKSKLPTAADIDRMISAEIPDKETEPELYEVVSNSMIHGPCGAANMSSPCMVDGQCSKSYPKKYEDITRVGADGFPVYRRRRSDHTVEKCGIKCDNRYVVPYNKKLSVRYGAHINVEWCNQTGSIKYLFKYIHKGPDKLAFVVEPVKPPPTDNGSHVDQTANGSEPLPEEKKKNEIKDYFDCRYVSASEAIWRIFKFPIQHKSTPVLKLSFHVEGKQPAYFKGKEVISDVLDRILNRDSQFMAWLTLNRNDGIGKNGKRARELLYAEIPAYFTWDGTNKLWNKRSRGWSLGRINYVPRKLEDEYFLRVLLNIVRGPTCFDDIKTYNGVVYPTYKEACFARGILDDDQVFIDSLVDASQFCFGDFLRNFFAMLLLSDSLSRPEYVWEQTWHLLAEDIQQKKRDEYDNQDLNLTEAEIRNYTLQELEKMMLSNGGTLEDILNFPKPTREGIDNSNRLIVDEMRYDRISLAEKHAEWIDMMTPEQRGVYDEITTAVFNDLGGVFFVYGFGGTGKTFIWKTLSAAIRSKGDIVLNVASSGIASLLLEGGRTAHSRFAIPLTPDSSSVCRIKPKSDLADLIKKASLIIWDEAPMMSKWCFESLDKSFCDIIGNKDSKVFGGKVVVFGGDFRQVLPVIAGAGRAEIVMAALNASYLWDHCKVLKLTKNMRLLKKDLSVEEAKDIKEFSDWLLAVGDGRIAEPNDGEALIDIPEELLITEAKDPIESITREIYGDPAMLKGTEDPVFFQKRAILAPTNDDVHTINQYMLDMLEGDEQVFYSADSIDPEDSDSLKNPVITPDFLNSIRLPGLPHHALRLKIGAPIMLLRNIDPKGGLCNGTRLQVTQMTPRVLQAKVITGDRMNDIVLISLINITPSDTKLPFRMRRRQFPVSLAFAMTINKSQGQSLERVGLYLPKPVFSHGQLYVALSRVTSKTGIELKKTRLKKKKKKMKKMEKKKLGCVCFRGIENRVSSLYQRDQISVNRPPSMYERLPYLY</sequence>
<dbReference type="CDD" id="cd04481">
    <property type="entry name" value="RPA1_DBD_B_like"/>
    <property type="match status" value="1"/>
</dbReference>
<keyword evidence="1" id="KW-0378">Hydrolase</keyword>
<dbReference type="OrthoDB" id="1928976at2759"/>
<feature type="compositionally biased region" description="Low complexity" evidence="3">
    <location>
        <begin position="39"/>
        <end position="53"/>
    </location>
</feature>
<dbReference type="CDD" id="cd04480">
    <property type="entry name" value="RPA1_DBD_A_like"/>
    <property type="match status" value="1"/>
</dbReference>
<dbReference type="CDD" id="cd18809">
    <property type="entry name" value="SF1_C_RecD"/>
    <property type="match status" value="1"/>
</dbReference>
<feature type="region of interest" description="Disordered" evidence="3">
    <location>
        <begin position="944"/>
        <end position="973"/>
    </location>
</feature>
<keyword evidence="1" id="KW-0547">Nucleotide-binding</keyword>
<keyword evidence="1" id="KW-0067">ATP-binding</keyword>
<feature type="compositionally biased region" description="Acidic residues" evidence="3">
    <location>
        <begin position="866"/>
        <end position="877"/>
    </location>
</feature>
<dbReference type="FunFam" id="3.40.50.300:FF:002884">
    <property type="entry name" value="ATP-dependent DNA helicase"/>
    <property type="match status" value="1"/>
</dbReference>
<dbReference type="PANTHER" id="PTHR10492:SF101">
    <property type="entry name" value="ATP-DEPENDENT DNA HELICASE"/>
    <property type="match status" value="1"/>
</dbReference>
<comment type="catalytic activity">
    <reaction evidence="1">
        <text>ATP + H2O = ADP + phosphate + H(+)</text>
        <dbReference type="Rhea" id="RHEA:13065"/>
        <dbReference type="ChEBI" id="CHEBI:15377"/>
        <dbReference type="ChEBI" id="CHEBI:15378"/>
        <dbReference type="ChEBI" id="CHEBI:30616"/>
        <dbReference type="ChEBI" id="CHEBI:43474"/>
        <dbReference type="ChEBI" id="CHEBI:456216"/>
        <dbReference type="EC" id="5.6.2.3"/>
    </reaction>
</comment>
<evidence type="ECO:0000256" key="1">
    <source>
        <dbReference type="RuleBase" id="RU363044"/>
    </source>
</evidence>
<dbReference type="GO" id="GO:0006281">
    <property type="term" value="P:DNA repair"/>
    <property type="evidence" value="ECO:0007669"/>
    <property type="project" value="UniProtKB-KW"/>
</dbReference>
<evidence type="ECO:0000259" key="5">
    <source>
        <dbReference type="Pfam" id="PF14214"/>
    </source>
</evidence>
<feature type="compositionally biased region" description="Low complexity" evidence="3">
    <location>
        <begin position="440"/>
        <end position="450"/>
    </location>
</feature>
<feature type="domain" description="DNA helicase Pif1-like 2B" evidence="6">
    <location>
        <begin position="2251"/>
        <end position="2297"/>
    </location>
</feature>
<evidence type="ECO:0000313" key="8">
    <source>
        <dbReference type="Proteomes" id="UP000694251"/>
    </source>
</evidence>
<evidence type="ECO:0000313" key="7">
    <source>
        <dbReference type="EMBL" id="KAG7564302.1"/>
    </source>
</evidence>
<feature type="domain" description="Helitron helicase-like" evidence="5">
    <location>
        <begin position="1272"/>
        <end position="1454"/>
    </location>
</feature>
<evidence type="ECO:0000256" key="3">
    <source>
        <dbReference type="SAM" id="MobiDB-lite"/>
    </source>
</evidence>
<feature type="compositionally biased region" description="Polar residues" evidence="3">
    <location>
        <begin position="850"/>
        <end position="865"/>
    </location>
</feature>
<dbReference type="GO" id="GO:0016787">
    <property type="term" value="F:hydrolase activity"/>
    <property type="evidence" value="ECO:0007669"/>
    <property type="project" value="UniProtKB-KW"/>
</dbReference>
<keyword evidence="8" id="KW-1185">Reference proteome</keyword>
<dbReference type="InterPro" id="IPR049163">
    <property type="entry name" value="Pif1-like_2B_dom"/>
</dbReference>
<comment type="caution">
    <text evidence="7">The sequence shown here is derived from an EMBL/GenBank/DDBJ whole genome shotgun (WGS) entry which is preliminary data.</text>
</comment>
<keyword evidence="1" id="KW-0234">DNA repair</keyword>
<dbReference type="GO" id="GO:0000723">
    <property type="term" value="P:telomere maintenance"/>
    <property type="evidence" value="ECO:0007669"/>
    <property type="project" value="InterPro"/>
</dbReference>
<reference evidence="7 8" key="1">
    <citation type="submission" date="2020-12" db="EMBL/GenBank/DDBJ databases">
        <title>Concerted genomic and epigenomic changes stabilize Arabidopsis allopolyploids.</title>
        <authorList>
            <person name="Chen Z."/>
        </authorList>
    </citation>
    <scope>NUCLEOTIDE SEQUENCE [LARGE SCALE GENOMIC DNA]</scope>
    <source>
        <strain evidence="7">As9502</strain>
        <tissue evidence="7">Leaf</tissue>
    </source>
</reference>
<protein>
    <recommendedName>
        <fullName evidence="1">ATP-dependent DNA helicase</fullName>
        <ecNumber evidence="1">5.6.2.3</ecNumber>
    </recommendedName>
</protein>
<dbReference type="GO" id="GO:0005524">
    <property type="term" value="F:ATP binding"/>
    <property type="evidence" value="ECO:0007669"/>
    <property type="project" value="UniProtKB-KW"/>
</dbReference>
<proteinExistence type="inferred from homology"/>
<feature type="region of interest" description="Disordered" evidence="3">
    <location>
        <begin position="1605"/>
        <end position="1627"/>
    </location>
</feature>
<evidence type="ECO:0000256" key="2">
    <source>
        <dbReference type="SAM" id="Coils"/>
    </source>
</evidence>